<organism evidence="3 4">
    <name type="scientific">Novosphingobium album</name>
    <name type="common">ex Hu et al. 2023</name>
    <dbReference type="NCBI Taxonomy" id="2930093"/>
    <lineage>
        <taxon>Bacteria</taxon>
        <taxon>Pseudomonadati</taxon>
        <taxon>Pseudomonadota</taxon>
        <taxon>Alphaproteobacteria</taxon>
        <taxon>Sphingomonadales</taxon>
        <taxon>Sphingomonadaceae</taxon>
        <taxon>Novosphingobium</taxon>
    </lineage>
</organism>
<dbReference type="EMBL" id="JALHLE010000047">
    <property type="protein sequence ID" value="MCJ2180936.1"/>
    <property type="molecule type" value="Genomic_DNA"/>
</dbReference>
<sequence length="425" mass="46333">MKLMSYWHDNAPPFAGGAEGPFGGSADVVVVGGGFTGGSAALALAKKGARVVLCEADVIGSGASGRNGGMCNNGFAQDYRMLAATLGNERANTIYRAFDAGVDTVERIVREEGIDCGFARTGKLKLAARPEHYDKLARTQEVLAREVDPDTFMISREGLKDEVGTDRFFGGMVFAKSGSMHMGQFVRGLAEAAARHGAQIWEHTPMTGLRQTANGWQVTTPRGTIEAKQVLLASGISRTGPLGWVRRRIVPVGAFIIATEPLSQEQVDHLLPRRRMAVDTKNLVNYFRILPDNRLLYGGRARFAVSNEKSDVKSGAILKAAMADTFPHLADVRIDYCWGGMVDMTRDRLPRAGEKAPGLFYSMGYSGHGTQMSTLMGQIMAEVMDGQPDLNPWRDFDWPAIPGHFGKPWFLPIIGAYFRLKDKLS</sequence>
<dbReference type="PANTHER" id="PTHR13847:SF281">
    <property type="entry name" value="FAD DEPENDENT OXIDOREDUCTASE DOMAIN-CONTAINING PROTEIN"/>
    <property type="match status" value="1"/>
</dbReference>
<dbReference type="InterPro" id="IPR006076">
    <property type="entry name" value="FAD-dep_OxRdtase"/>
</dbReference>
<accession>A0ABT0B783</accession>
<name>A0ABT0B783_9SPHN</name>
<comment type="caution">
    <text evidence="3">The sequence shown here is derived from an EMBL/GenBank/DDBJ whole genome shotgun (WGS) entry which is preliminary data.</text>
</comment>
<reference evidence="3" key="1">
    <citation type="submission" date="2022-03" db="EMBL/GenBank/DDBJ databases">
        <title>Identification of a novel bacterium isolated from mangrove sediments.</title>
        <authorList>
            <person name="Pan X."/>
        </authorList>
    </citation>
    <scope>NUCLEOTIDE SEQUENCE</scope>
    <source>
        <strain evidence="3">B2580</strain>
    </source>
</reference>
<dbReference type="RefSeq" id="WP_243996384.1">
    <property type="nucleotide sequence ID" value="NZ_JALHLE010000047.1"/>
</dbReference>
<evidence type="ECO:0000313" key="4">
    <source>
        <dbReference type="Proteomes" id="UP001162880"/>
    </source>
</evidence>
<evidence type="ECO:0000256" key="1">
    <source>
        <dbReference type="ARBA" id="ARBA00023002"/>
    </source>
</evidence>
<gene>
    <name evidence="3" type="ORF">MTR64_20385</name>
</gene>
<evidence type="ECO:0000313" key="3">
    <source>
        <dbReference type="EMBL" id="MCJ2180936.1"/>
    </source>
</evidence>
<dbReference type="Gene3D" id="3.30.9.10">
    <property type="entry name" value="D-Amino Acid Oxidase, subunit A, domain 2"/>
    <property type="match status" value="1"/>
</dbReference>
<feature type="domain" description="FAD dependent oxidoreductase" evidence="2">
    <location>
        <begin position="27"/>
        <end position="382"/>
    </location>
</feature>
<keyword evidence="4" id="KW-1185">Reference proteome</keyword>
<dbReference type="InterPro" id="IPR036188">
    <property type="entry name" value="FAD/NAD-bd_sf"/>
</dbReference>
<protein>
    <submittedName>
        <fullName evidence="3">FAD-binding oxidoreductase</fullName>
    </submittedName>
</protein>
<dbReference type="PANTHER" id="PTHR13847">
    <property type="entry name" value="SARCOSINE DEHYDROGENASE-RELATED"/>
    <property type="match status" value="1"/>
</dbReference>
<proteinExistence type="predicted"/>
<dbReference type="Proteomes" id="UP001162880">
    <property type="component" value="Unassembled WGS sequence"/>
</dbReference>
<keyword evidence="1" id="KW-0560">Oxidoreductase</keyword>
<dbReference type="Gene3D" id="3.50.50.60">
    <property type="entry name" value="FAD/NAD(P)-binding domain"/>
    <property type="match status" value="1"/>
</dbReference>
<dbReference type="SUPFAM" id="SSF51905">
    <property type="entry name" value="FAD/NAD(P)-binding domain"/>
    <property type="match status" value="1"/>
</dbReference>
<evidence type="ECO:0000259" key="2">
    <source>
        <dbReference type="Pfam" id="PF01266"/>
    </source>
</evidence>
<dbReference type="Pfam" id="PF01266">
    <property type="entry name" value="DAO"/>
    <property type="match status" value="1"/>
</dbReference>